<dbReference type="PANTHER" id="PTHR30408:SF12">
    <property type="entry name" value="TYPE I RESTRICTION ENZYME MJAVIII SPECIFICITY SUBUNIT"/>
    <property type="match status" value="1"/>
</dbReference>
<gene>
    <name evidence="6" type="ORF">ES1_05120</name>
</gene>
<evidence type="ECO:0000256" key="1">
    <source>
        <dbReference type="ARBA" id="ARBA00010923"/>
    </source>
</evidence>
<dbReference type="Pfam" id="PF02384">
    <property type="entry name" value="N6_Mtase"/>
    <property type="match status" value="1"/>
</dbReference>
<dbReference type="BioCyc" id="ESIR717961:G136L-408-MONOMER"/>
<protein>
    <submittedName>
        <fullName evidence="6">Type I restriction-modification system methyltransferase subunit</fullName>
    </submittedName>
</protein>
<organism evidence="6 7">
    <name type="scientific">[Eubacterium] siraeum V10Sc8a</name>
    <dbReference type="NCBI Taxonomy" id="717961"/>
    <lineage>
        <taxon>Bacteria</taxon>
        <taxon>Bacillati</taxon>
        <taxon>Bacillota</taxon>
        <taxon>Clostridia</taxon>
        <taxon>Eubacteriales</taxon>
        <taxon>Oscillospiraceae</taxon>
        <taxon>Oscillospiraceae incertae sedis</taxon>
    </lineage>
</organism>
<dbReference type="EMBL" id="FP929059">
    <property type="protein sequence ID" value="CBL33642.1"/>
    <property type="molecule type" value="Genomic_DNA"/>
</dbReference>
<dbReference type="GO" id="GO:0009307">
    <property type="term" value="P:DNA restriction-modification system"/>
    <property type="evidence" value="ECO:0007669"/>
    <property type="project" value="UniProtKB-KW"/>
</dbReference>
<dbReference type="KEGG" id="esr:ES1_05120"/>
<dbReference type="InterPro" id="IPR029063">
    <property type="entry name" value="SAM-dependent_MTases_sf"/>
</dbReference>
<dbReference type="Gene3D" id="3.90.220.20">
    <property type="entry name" value="DNA methylase specificity domains"/>
    <property type="match status" value="1"/>
</dbReference>
<dbReference type="AlphaFoldDB" id="D4MIQ9"/>
<sequence>MSKSSMSDKALFNAANVIRSYGFLDQSSMIDLLYRVVMTKKALSGKDDDCDTVYRTMQEVSATLPRFPGDADLFFTIYNALSPLDERGILSFINIANDGRELFAPDVLIEKFSEYIEAGTSKVLVTECEQYGPSLLDVIESNPKVQFTLTSRQAIRTELLSVVYAGIKNVKLLAADIYSYGFTTEKYDLIISIPIFGGRVLVNGEDFISREPDLIAVQNLLYHINMDGNLAMVLPAKITFGGGSTAALREYIERNYKIKEISVLPAGLFTPYTSIRTYLFVFSTGRTDDVVLKQYESDKPIRKSSPCKSLVVKNEILLFGDEFADLNGWNVDMAFSEEDEDIKAFSNSPVKKLRLKDAATVFRGKAVNAKAESGNVAVINISNITDTGIDYEHLDQIEEEERKVSRYILEDGDVLVTARGTTVKIAVFEKQPMICIPSANINVIRPKDMLRGAYLKLFLESPVGIKMLQSLQRGTVVVNINYKDIIELEVPVLPLEAQDALIEEYNTGLRFYKETIAAAEEGWRGVQQGIQSKLY</sequence>
<feature type="domain" description="DNA methylase adenine-specific" evidence="5">
    <location>
        <begin position="212"/>
        <end position="300"/>
    </location>
</feature>
<accession>D4MIQ9</accession>
<dbReference type="InterPro" id="IPR052021">
    <property type="entry name" value="Type-I_RS_S_subunit"/>
</dbReference>
<comment type="similarity">
    <text evidence="1">Belongs to the type-I restriction system S methylase family.</text>
</comment>
<keyword evidence="2" id="KW-0680">Restriction system</keyword>
<evidence type="ECO:0000259" key="4">
    <source>
        <dbReference type="Pfam" id="PF01420"/>
    </source>
</evidence>
<dbReference type="GO" id="GO:0003677">
    <property type="term" value="F:DNA binding"/>
    <property type="evidence" value="ECO:0007669"/>
    <property type="project" value="UniProtKB-KW"/>
</dbReference>
<evidence type="ECO:0000259" key="5">
    <source>
        <dbReference type="Pfam" id="PF02384"/>
    </source>
</evidence>
<name>D4MIQ9_9FIRM</name>
<dbReference type="InterPro" id="IPR003356">
    <property type="entry name" value="DNA_methylase_A-5"/>
</dbReference>
<dbReference type="Gene3D" id="3.40.50.150">
    <property type="entry name" value="Vaccinia Virus protein VP39"/>
    <property type="match status" value="1"/>
</dbReference>
<dbReference type="HOGENOM" id="CLU_516497_0_0_9"/>
<dbReference type="Pfam" id="PF01420">
    <property type="entry name" value="Methylase_S"/>
    <property type="match status" value="1"/>
</dbReference>
<dbReference type="InterPro" id="IPR000055">
    <property type="entry name" value="Restrct_endonuc_typeI_TRD"/>
</dbReference>
<dbReference type="GO" id="GO:0008170">
    <property type="term" value="F:N-methyltransferase activity"/>
    <property type="evidence" value="ECO:0007669"/>
    <property type="project" value="InterPro"/>
</dbReference>
<proteinExistence type="inferred from homology"/>
<evidence type="ECO:0000313" key="6">
    <source>
        <dbReference type="EMBL" id="CBL33642.1"/>
    </source>
</evidence>
<keyword evidence="6" id="KW-0808">Transferase</keyword>
<keyword evidence="3" id="KW-0238">DNA-binding</keyword>
<keyword evidence="6" id="KW-0489">Methyltransferase</keyword>
<reference evidence="6 7" key="2">
    <citation type="submission" date="2010-03" db="EMBL/GenBank/DDBJ databases">
        <authorList>
            <person name="Pajon A."/>
        </authorList>
    </citation>
    <scope>NUCLEOTIDE SEQUENCE [LARGE SCALE GENOMIC DNA]</scope>
    <source>
        <strain evidence="6 7">V10Sc8a</strain>
    </source>
</reference>
<dbReference type="InterPro" id="IPR044946">
    <property type="entry name" value="Restrct_endonuc_typeI_TRD_sf"/>
</dbReference>
<dbReference type="PATRIC" id="fig|717961.3.peg.590"/>
<dbReference type="SUPFAM" id="SSF116734">
    <property type="entry name" value="DNA methylase specificity domain"/>
    <property type="match status" value="1"/>
</dbReference>
<dbReference type="Proteomes" id="UP000007050">
    <property type="component" value="Chromosome"/>
</dbReference>
<evidence type="ECO:0000256" key="3">
    <source>
        <dbReference type="ARBA" id="ARBA00023125"/>
    </source>
</evidence>
<evidence type="ECO:0000256" key="2">
    <source>
        <dbReference type="ARBA" id="ARBA00022747"/>
    </source>
</evidence>
<dbReference type="PANTHER" id="PTHR30408">
    <property type="entry name" value="TYPE-1 RESTRICTION ENZYME ECOKI SPECIFICITY PROTEIN"/>
    <property type="match status" value="1"/>
</dbReference>
<feature type="domain" description="Type I restriction modification DNA specificity" evidence="4">
    <location>
        <begin position="348"/>
        <end position="499"/>
    </location>
</feature>
<evidence type="ECO:0000313" key="7">
    <source>
        <dbReference type="Proteomes" id="UP000007050"/>
    </source>
</evidence>
<dbReference type="SUPFAM" id="SSF53335">
    <property type="entry name" value="S-adenosyl-L-methionine-dependent methyltransferases"/>
    <property type="match status" value="1"/>
</dbReference>
<dbReference type="GO" id="GO:0032259">
    <property type="term" value="P:methylation"/>
    <property type="evidence" value="ECO:0007669"/>
    <property type="project" value="UniProtKB-KW"/>
</dbReference>
<reference evidence="6 7" key="1">
    <citation type="submission" date="2010-03" db="EMBL/GenBank/DDBJ databases">
        <title>The genome sequence of Eubacterium siraeum V10Sc8a.</title>
        <authorList>
            <consortium name="metaHIT consortium -- http://www.metahit.eu/"/>
            <person name="Pajon A."/>
            <person name="Turner K."/>
            <person name="Parkhill J."/>
            <person name="Duncan S."/>
            <person name="Flint H."/>
        </authorList>
    </citation>
    <scope>NUCLEOTIDE SEQUENCE [LARGE SCALE GENOMIC DNA]</scope>
    <source>
        <strain evidence="6 7">V10Sc8a</strain>
    </source>
</reference>